<accession>A0A9D8PNY8</accession>
<comment type="caution">
    <text evidence="2">The sequence shown here is derived from an EMBL/GenBank/DDBJ whole genome shotgun (WGS) entry which is preliminary data.</text>
</comment>
<dbReference type="CDD" id="cd01335">
    <property type="entry name" value="Radical_SAM"/>
    <property type="match status" value="1"/>
</dbReference>
<reference evidence="2" key="1">
    <citation type="journal article" date="2021" name="Environ. Microbiol.">
        <title>Genomic characterization of three novel Desulfobacterota classes expand the metabolic and phylogenetic diversity of the phylum.</title>
        <authorList>
            <person name="Murphy C.L."/>
            <person name="Biggerstaff J."/>
            <person name="Eichhorn A."/>
            <person name="Ewing E."/>
            <person name="Shahan R."/>
            <person name="Soriano D."/>
            <person name="Stewart S."/>
            <person name="VanMol K."/>
            <person name="Walker R."/>
            <person name="Walters P."/>
            <person name="Elshahed M.S."/>
            <person name="Youssef N.H."/>
        </authorList>
    </citation>
    <scope>NUCLEOTIDE SEQUENCE</scope>
    <source>
        <strain evidence="2">Zod_Metabat.24</strain>
    </source>
</reference>
<dbReference type="InterPro" id="IPR006638">
    <property type="entry name" value="Elp3/MiaA/NifB-like_rSAM"/>
</dbReference>
<dbReference type="SMART" id="SM00729">
    <property type="entry name" value="Elp3"/>
    <property type="match status" value="1"/>
</dbReference>
<dbReference type="EMBL" id="JAFGIX010000055">
    <property type="protein sequence ID" value="MBN1573784.1"/>
    <property type="molecule type" value="Genomic_DNA"/>
</dbReference>
<dbReference type="InterPro" id="IPR007197">
    <property type="entry name" value="rSAM"/>
</dbReference>
<dbReference type="GO" id="GO:0003824">
    <property type="term" value="F:catalytic activity"/>
    <property type="evidence" value="ECO:0007669"/>
    <property type="project" value="InterPro"/>
</dbReference>
<dbReference type="Pfam" id="PF04055">
    <property type="entry name" value="Radical_SAM"/>
    <property type="match status" value="1"/>
</dbReference>
<dbReference type="Proteomes" id="UP000809273">
    <property type="component" value="Unassembled WGS sequence"/>
</dbReference>
<feature type="domain" description="Radical SAM core" evidence="1">
    <location>
        <begin position="245"/>
        <end position="476"/>
    </location>
</feature>
<dbReference type="Gene3D" id="3.80.30.20">
    <property type="entry name" value="tm_1862 like domain"/>
    <property type="match status" value="1"/>
</dbReference>
<dbReference type="Pfam" id="PF19864">
    <property type="entry name" value="Radical_SAM_N2"/>
    <property type="match status" value="1"/>
</dbReference>
<name>A0A9D8PNY8_9DELT</name>
<evidence type="ECO:0000313" key="3">
    <source>
        <dbReference type="Proteomes" id="UP000809273"/>
    </source>
</evidence>
<dbReference type="SUPFAM" id="SSF102114">
    <property type="entry name" value="Radical SAM enzymes"/>
    <property type="match status" value="1"/>
</dbReference>
<dbReference type="InterPro" id="IPR058240">
    <property type="entry name" value="rSAM_sf"/>
</dbReference>
<dbReference type="SFLD" id="SFLDG01082">
    <property type="entry name" value="B12-binding_domain_containing"/>
    <property type="match status" value="1"/>
</dbReference>
<evidence type="ECO:0000313" key="2">
    <source>
        <dbReference type="EMBL" id="MBN1573784.1"/>
    </source>
</evidence>
<proteinExistence type="predicted"/>
<organism evidence="2 3">
    <name type="scientific">Candidatus Zymogenus saltonus</name>
    <dbReference type="NCBI Taxonomy" id="2844893"/>
    <lineage>
        <taxon>Bacteria</taxon>
        <taxon>Deltaproteobacteria</taxon>
        <taxon>Candidatus Zymogenia</taxon>
        <taxon>Candidatus Zymogeniales</taxon>
        <taxon>Candidatus Zymogenaceae</taxon>
        <taxon>Candidatus Zymogenus</taxon>
    </lineage>
</organism>
<gene>
    <name evidence="2" type="ORF">JW984_11365</name>
</gene>
<dbReference type="PANTHER" id="PTHR42731:SF5">
    <property type="entry name" value="RADICAL SAM DOMAIN PROTEIN"/>
    <property type="match status" value="1"/>
</dbReference>
<dbReference type="GO" id="GO:0051536">
    <property type="term" value="F:iron-sulfur cluster binding"/>
    <property type="evidence" value="ECO:0007669"/>
    <property type="project" value="InterPro"/>
</dbReference>
<dbReference type="AlphaFoldDB" id="A0A9D8PNY8"/>
<dbReference type="PANTHER" id="PTHR42731">
    <property type="entry name" value="SLL1084 PROTEIN"/>
    <property type="match status" value="1"/>
</dbReference>
<dbReference type="PROSITE" id="PS51918">
    <property type="entry name" value="RADICAL_SAM"/>
    <property type="match status" value="1"/>
</dbReference>
<dbReference type="InterPro" id="IPR045784">
    <property type="entry name" value="Radical_SAM_N2"/>
</dbReference>
<sequence>MSRRYERYLRELYGEEINLTGGGGDGGLSVCIVYPNRYRVAMSNLGFLSVYRVARDTFGVSAERATLPDPEHEAEIQRKGKSILSIESLRPLRQFDALLFSISFENDFINLLKILKLSDISIRSEERGGDSPIVAAGGAAVMINPEALSPFVDFFALGDGEELAEEILTILFDLKMSGGPKDEIMDKVSSIPGVYVPRRFEARYDRKGRVESFKNVAGGSDRVVVRKMDSLSSGKFSSSVVTPNTEFSNMFLVEMGRGCPFSCAFCIADSVYAPVRMRGGGEIIEEIRRGMNLTGKGGLLGPAVSSHPDLLTVLERIRELGGSVGIPSMRGEMLTDDQIGCLKELGVKTITVAPEAGNEGLRKAIGKGIDDDRFFDLVKRSVAAGIFNVRLYFLVGLPGETDDDVSSVAEFAKRVRHIVISTGKSTGRAGRVTVSITPIVPKPHTPLMWMGMEEPGALNGKIKKITKTLKKAGGITVVSEPPNWSYVQALISRGDRRVADIVEGALHKGEDWKGAMRESSINPDFYVLRERDEDEIFPWDFLDYGIDKKALYGRYLKIRSKVK</sequence>
<protein>
    <submittedName>
        <fullName evidence="2">Radical SAM protein</fullName>
    </submittedName>
</protein>
<reference evidence="2" key="2">
    <citation type="submission" date="2021-01" db="EMBL/GenBank/DDBJ databases">
        <authorList>
            <person name="Hahn C.R."/>
            <person name="Youssef N.H."/>
            <person name="Elshahed M."/>
        </authorList>
    </citation>
    <scope>NUCLEOTIDE SEQUENCE</scope>
    <source>
        <strain evidence="2">Zod_Metabat.24</strain>
    </source>
</reference>
<evidence type="ECO:0000259" key="1">
    <source>
        <dbReference type="PROSITE" id="PS51918"/>
    </source>
</evidence>
<dbReference type="InterPro" id="IPR023404">
    <property type="entry name" value="rSAM_horseshoe"/>
</dbReference>
<dbReference type="SFLD" id="SFLDS00029">
    <property type="entry name" value="Radical_SAM"/>
    <property type="match status" value="1"/>
</dbReference>